<dbReference type="GO" id="GO:0008757">
    <property type="term" value="F:S-adenosylmethionine-dependent methyltransferase activity"/>
    <property type="evidence" value="ECO:0007669"/>
    <property type="project" value="InterPro"/>
</dbReference>
<dbReference type="RefSeq" id="WP_229657605.1">
    <property type="nucleotide sequence ID" value="NZ_BMNL01000001.1"/>
</dbReference>
<evidence type="ECO:0000313" key="3">
    <source>
        <dbReference type="Proteomes" id="UP000610960"/>
    </source>
</evidence>
<dbReference type="AlphaFoldDB" id="A0A830GVC0"/>
<dbReference type="SUPFAM" id="SSF53335">
    <property type="entry name" value="S-adenosyl-L-methionine-dependent methyltransferases"/>
    <property type="match status" value="1"/>
</dbReference>
<dbReference type="Gene3D" id="3.40.50.150">
    <property type="entry name" value="Vaccinia Virus protein VP39"/>
    <property type="match status" value="1"/>
</dbReference>
<feature type="domain" description="Methyltransferase type 11" evidence="1">
    <location>
        <begin position="69"/>
        <end position="112"/>
    </location>
</feature>
<reference evidence="2" key="2">
    <citation type="submission" date="2020-09" db="EMBL/GenBank/DDBJ databases">
        <authorList>
            <person name="Sun Q."/>
            <person name="Ohkuma M."/>
        </authorList>
    </citation>
    <scope>NUCLEOTIDE SEQUENCE</scope>
    <source>
        <strain evidence="2">JCM 10088</strain>
    </source>
</reference>
<dbReference type="Pfam" id="PF08241">
    <property type="entry name" value="Methyltransf_11"/>
    <property type="match status" value="1"/>
</dbReference>
<dbReference type="Proteomes" id="UP000610960">
    <property type="component" value="Unassembled WGS sequence"/>
</dbReference>
<dbReference type="InterPro" id="IPR029063">
    <property type="entry name" value="SAM-dependent_MTases_sf"/>
</dbReference>
<evidence type="ECO:0000313" key="2">
    <source>
        <dbReference type="EMBL" id="GGP19003.1"/>
    </source>
</evidence>
<accession>A0A830GVC0</accession>
<evidence type="ECO:0000259" key="1">
    <source>
        <dbReference type="Pfam" id="PF08241"/>
    </source>
</evidence>
<gene>
    <name evidence="2" type="ORF">GCM10007981_00930</name>
</gene>
<organism evidence="2 3">
    <name type="scientific">Thermocladium modestius</name>
    <dbReference type="NCBI Taxonomy" id="62609"/>
    <lineage>
        <taxon>Archaea</taxon>
        <taxon>Thermoproteota</taxon>
        <taxon>Thermoprotei</taxon>
        <taxon>Thermoproteales</taxon>
        <taxon>Thermoproteaceae</taxon>
        <taxon>Thermocladium</taxon>
    </lineage>
</organism>
<comment type="caution">
    <text evidence="2">The sequence shown here is derived from an EMBL/GenBank/DDBJ whole genome shotgun (WGS) entry which is preliminary data.</text>
</comment>
<dbReference type="CDD" id="cd02440">
    <property type="entry name" value="AdoMet_MTases"/>
    <property type="match status" value="1"/>
</dbReference>
<name>A0A830GVC0_9CREN</name>
<proteinExistence type="predicted"/>
<keyword evidence="3" id="KW-1185">Reference proteome</keyword>
<sequence>MCNIAVIEFFHHYAEVDEFKDKVVLEIGSKYVNGSVRPFIEKFLKPKLYIGIDLEPGLYVDIVTTAEAATNIFGVNRFDVVISTEVIEHVYDWQRVINAIKEVLKPGGYIYI</sequence>
<dbReference type="InterPro" id="IPR013216">
    <property type="entry name" value="Methyltransf_11"/>
</dbReference>
<dbReference type="EMBL" id="BMNL01000001">
    <property type="protein sequence ID" value="GGP19003.1"/>
    <property type="molecule type" value="Genomic_DNA"/>
</dbReference>
<reference evidence="2" key="1">
    <citation type="journal article" date="2014" name="Int. J. Syst. Evol. Microbiol.">
        <title>Complete genome sequence of Corynebacterium casei LMG S-19264T (=DSM 44701T), isolated from a smear-ripened cheese.</title>
        <authorList>
            <consortium name="US DOE Joint Genome Institute (JGI-PGF)"/>
            <person name="Walter F."/>
            <person name="Albersmeier A."/>
            <person name="Kalinowski J."/>
            <person name="Ruckert C."/>
        </authorList>
    </citation>
    <scope>NUCLEOTIDE SEQUENCE</scope>
    <source>
        <strain evidence="2">JCM 10088</strain>
    </source>
</reference>
<protein>
    <recommendedName>
        <fullName evidence="1">Methyltransferase type 11 domain-containing protein</fullName>
    </recommendedName>
</protein>